<dbReference type="InterPro" id="IPR016181">
    <property type="entry name" value="Acyl_CoA_acyltransferase"/>
</dbReference>
<keyword evidence="1 6" id="KW-0808">Transferase</keyword>
<dbReference type="Pfam" id="PF13302">
    <property type="entry name" value="Acetyltransf_3"/>
    <property type="match status" value="1"/>
</dbReference>
<dbReference type="PANTHER" id="PTHR43792:SF8">
    <property type="entry name" value="[RIBOSOMAL PROTEIN US5]-ALANINE N-ACETYLTRANSFERASE"/>
    <property type="match status" value="1"/>
</dbReference>
<feature type="region of interest" description="Disordered" evidence="4">
    <location>
        <begin position="1"/>
        <end position="32"/>
    </location>
</feature>
<evidence type="ECO:0000313" key="6">
    <source>
        <dbReference type="EMBL" id="QMS57657.1"/>
    </source>
</evidence>
<dbReference type="GO" id="GO:0016747">
    <property type="term" value="F:acyltransferase activity, transferring groups other than amino-acyl groups"/>
    <property type="evidence" value="ECO:0007669"/>
    <property type="project" value="InterPro"/>
</dbReference>
<evidence type="ECO:0000256" key="4">
    <source>
        <dbReference type="SAM" id="MobiDB-lite"/>
    </source>
</evidence>
<dbReference type="InterPro" id="IPR000182">
    <property type="entry name" value="GNAT_dom"/>
</dbReference>
<evidence type="ECO:0000256" key="1">
    <source>
        <dbReference type="ARBA" id="ARBA00022679"/>
    </source>
</evidence>
<evidence type="ECO:0000256" key="2">
    <source>
        <dbReference type="ARBA" id="ARBA00023315"/>
    </source>
</evidence>
<dbReference type="InterPro" id="IPR051531">
    <property type="entry name" value="N-acetyltransferase"/>
</dbReference>
<evidence type="ECO:0000256" key="3">
    <source>
        <dbReference type="ARBA" id="ARBA00038502"/>
    </source>
</evidence>
<organism evidence="6 7">
    <name type="scientific">Kocuria varians</name>
    <name type="common">Micrococcus varians</name>
    <dbReference type="NCBI Taxonomy" id="1272"/>
    <lineage>
        <taxon>Bacteria</taxon>
        <taxon>Bacillati</taxon>
        <taxon>Actinomycetota</taxon>
        <taxon>Actinomycetes</taxon>
        <taxon>Micrococcales</taxon>
        <taxon>Micrococcaceae</taxon>
        <taxon>Kocuria</taxon>
    </lineage>
</organism>
<evidence type="ECO:0000259" key="5">
    <source>
        <dbReference type="PROSITE" id="PS51186"/>
    </source>
</evidence>
<proteinExistence type="inferred from homology"/>
<gene>
    <name evidence="6" type="primary">ydaF_2</name>
    <name evidence="6" type="ORF">CIB50_0002405</name>
</gene>
<name>A0A7D7Q4H5_KOCVA</name>
<dbReference type="SUPFAM" id="SSF55729">
    <property type="entry name" value="Acyl-CoA N-acyltransferases (Nat)"/>
    <property type="match status" value="1"/>
</dbReference>
<dbReference type="RefSeq" id="WP_309598346.1">
    <property type="nucleotide sequence ID" value="NZ_CP059343.1"/>
</dbReference>
<dbReference type="Gene3D" id="3.40.630.30">
    <property type="match status" value="1"/>
</dbReference>
<dbReference type="KEGG" id="kvr:CIB50_0002405"/>
<keyword evidence="7" id="KW-1185">Reference proteome</keyword>
<accession>A0A7D7Q4H5</accession>
<dbReference type="Proteomes" id="UP000216825">
    <property type="component" value="Chromosome"/>
</dbReference>
<keyword evidence="2 6" id="KW-0012">Acyltransferase</keyword>
<reference evidence="6 7" key="2">
    <citation type="submission" date="2020-07" db="EMBL/GenBank/DDBJ databases">
        <title>Genome of starter culture bacteria Kocuria salsicia reveals its technological properties and safety for usage in meat industry.</title>
        <authorList>
            <person name="Michael M."/>
            <person name="Konstantin K."/>
            <person name="Evgenii K."/>
            <person name="Galina S."/>
            <person name="Oksana K."/>
            <person name="Andrei L."/>
        </authorList>
    </citation>
    <scope>NUCLEOTIDE SEQUENCE [LARGE SCALE GENOMIC DNA]</scope>
    <source>
        <strain evidence="6 7">80</strain>
    </source>
</reference>
<protein>
    <submittedName>
        <fullName evidence="6">Ribosomal N-acetyltransferase YdaF</fullName>
        <ecNumber evidence="6">2.3.1.-</ecNumber>
    </submittedName>
</protein>
<dbReference type="EC" id="2.3.1.-" evidence="6"/>
<reference evidence="7" key="1">
    <citation type="submission" date="2017-08" db="EMBL/GenBank/DDBJ databases">
        <title>Draft Genome Sequence of Kocuria varians 80.</title>
        <authorList>
            <person name="Minaev M."/>
            <person name="Kurbakov K.A."/>
            <person name="Solodovnikova G.I."/>
            <person name="Kuznetsova O.A."/>
            <person name="Lisitsyn A.B."/>
        </authorList>
    </citation>
    <scope>NUCLEOTIDE SEQUENCE [LARGE SCALE GENOMIC DNA]</scope>
    <source>
        <strain evidence="7">80</strain>
    </source>
</reference>
<dbReference type="AlphaFoldDB" id="A0A7D7Q4H5"/>
<dbReference type="PANTHER" id="PTHR43792">
    <property type="entry name" value="GNAT FAMILY, PUTATIVE (AFU_ORTHOLOGUE AFUA_3G00765)-RELATED-RELATED"/>
    <property type="match status" value="1"/>
</dbReference>
<dbReference type="PROSITE" id="PS51186">
    <property type="entry name" value="GNAT"/>
    <property type="match status" value="1"/>
</dbReference>
<dbReference type="EMBL" id="CP059343">
    <property type="protein sequence ID" value="QMS57657.1"/>
    <property type="molecule type" value="Genomic_DNA"/>
</dbReference>
<sequence>MGVHGAGVVTSGRSVFPGDDDAARPGPRLRPLRAEDAPQVLEAFASDPDMVRQGTVRTLADAEDYVLRASDPAAGAAWALCDGSPLVGLIGITIDEKNKSGWFWYWMTSRSRGRGWTARAAATVADWALSERGLQRLELGHRVNNPASGAVARSAGFVKEGTERGKFLIDGLRVDVDTYGRLASDPWPAYSAVPFAETSAESKTAPCQGSTADVI</sequence>
<feature type="domain" description="N-acetyltransferase" evidence="5">
    <location>
        <begin position="27"/>
        <end position="175"/>
    </location>
</feature>
<evidence type="ECO:0000313" key="7">
    <source>
        <dbReference type="Proteomes" id="UP000216825"/>
    </source>
</evidence>
<comment type="similarity">
    <text evidence="3">Belongs to the acetyltransferase family. RimJ subfamily.</text>
</comment>